<evidence type="ECO:0000259" key="2">
    <source>
        <dbReference type="PROSITE" id="PS51186"/>
    </source>
</evidence>
<dbReference type="RefSeq" id="WP_090939118.1">
    <property type="nucleotide sequence ID" value="NZ_FOTS01000029.1"/>
</dbReference>
<dbReference type="Proteomes" id="UP000199520">
    <property type="component" value="Unassembled WGS sequence"/>
</dbReference>
<dbReference type="SUPFAM" id="SSF55729">
    <property type="entry name" value="Acyl-CoA N-acyltransferases (Nat)"/>
    <property type="match status" value="1"/>
</dbReference>
<comment type="similarity">
    <text evidence="1">Belongs to the acetyltransferase family. RimI subfamily.</text>
</comment>
<proteinExistence type="inferred from homology"/>
<keyword evidence="4" id="KW-1185">Reference proteome</keyword>
<dbReference type="PANTHER" id="PTHR43617:SF20">
    <property type="entry name" value="N-ALPHA-ACETYLTRANSFERASE RIMI"/>
    <property type="match status" value="1"/>
</dbReference>
<dbReference type="InterPro" id="IPR016181">
    <property type="entry name" value="Acyl_CoA_acyltransferase"/>
</dbReference>
<dbReference type="InterPro" id="IPR000182">
    <property type="entry name" value="GNAT_dom"/>
</dbReference>
<evidence type="ECO:0000313" key="4">
    <source>
        <dbReference type="Proteomes" id="UP000199520"/>
    </source>
</evidence>
<accession>A0A1I4M2W4</accession>
<evidence type="ECO:0000313" key="3">
    <source>
        <dbReference type="EMBL" id="SFL97443.1"/>
    </source>
</evidence>
<sequence>MTVVMVRRMNTLDIDGVLAVEQQSFMTPWSREGFVNEMNNELSYYLVMVEDGKIIGYAGMWLIVDEAHVTNVAVLPEYRGKRLGEKLMSSLLEHAKKRGAIRMTLEVRASNTVAQGLYNKFGFTSQGRRRNYYTDTKEDALIMWCENL</sequence>
<dbReference type="AlphaFoldDB" id="A0A1I4M2W4"/>
<dbReference type="EC" id="2.3.1.266" evidence="1"/>
<dbReference type="NCBIfam" id="TIGR01575">
    <property type="entry name" value="rimI"/>
    <property type="match status" value="1"/>
</dbReference>
<comment type="function">
    <text evidence="1">Acetylates the N-terminal alanine of ribosomal protein bS18.</text>
</comment>
<dbReference type="OrthoDB" id="9794566at2"/>
<dbReference type="Gene3D" id="3.40.630.30">
    <property type="match status" value="1"/>
</dbReference>
<protein>
    <recommendedName>
        <fullName evidence="1">[Ribosomal protein bS18]-alanine N-acetyltransferase</fullName>
        <ecNumber evidence="1">2.3.1.266</ecNumber>
    </recommendedName>
</protein>
<comment type="subcellular location">
    <subcellularLocation>
        <location evidence="1">Cytoplasm</location>
    </subcellularLocation>
</comment>
<dbReference type="EMBL" id="FOTS01000029">
    <property type="protein sequence ID" value="SFL97443.1"/>
    <property type="molecule type" value="Genomic_DNA"/>
</dbReference>
<dbReference type="Pfam" id="PF00583">
    <property type="entry name" value="Acetyltransf_1"/>
    <property type="match status" value="1"/>
</dbReference>
<gene>
    <name evidence="3" type="ORF">SAMN04490355_102919</name>
</gene>
<dbReference type="PANTHER" id="PTHR43617">
    <property type="entry name" value="L-AMINO ACID N-ACETYLTRANSFERASE"/>
    <property type="match status" value="1"/>
</dbReference>
<feature type="domain" description="N-acetyltransferase" evidence="2">
    <location>
        <begin position="4"/>
        <end position="148"/>
    </location>
</feature>
<keyword evidence="1" id="KW-0963">Cytoplasm</keyword>
<dbReference type="InterPro" id="IPR050276">
    <property type="entry name" value="MshD_Acetyltransferase"/>
</dbReference>
<dbReference type="GO" id="GO:0008999">
    <property type="term" value="F:protein-N-terminal-alanine acetyltransferase activity"/>
    <property type="evidence" value="ECO:0007669"/>
    <property type="project" value="UniProtKB-EC"/>
</dbReference>
<organism evidence="3 4">
    <name type="scientific">Pelosinus propionicus DSM 13327</name>
    <dbReference type="NCBI Taxonomy" id="1123291"/>
    <lineage>
        <taxon>Bacteria</taxon>
        <taxon>Bacillati</taxon>
        <taxon>Bacillota</taxon>
        <taxon>Negativicutes</taxon>
        <taxon>Selenomonadales</taxon>
        <taxon>Sporomusaceae</taxon>
        <taxon>Pelosinus</taxon>
    </lineage>
</organism>
<reference evidence="4" key="1">
    <citation type="submission" date="2016-10" db="EMBL/GenBank/DDBJ databases">
        <authorList>
            <person name="Varghese N."/>
            <person name="Submissions S."/>
        </authorList>
    </citation>
    <scope>NUCLEOTIDE SEQUENCE [LARGE SCALE GENOMIC DNA]</scope>
    <source>
        <strain evidence="4">DSM 13327</strain>
    </source>
</reference>
<name>A0A1I4M2W4_9FIRM</name>
<dbReference type="STRING" id="1123291.SAMN04490355_102919"/>
<comment type="catalytic activity">
    <reaction evidence="1">
        <text>N-terminal L-alanyl-[ribosomal protein bS18] + acetyl-CoA = N-terminal N(alpha)-acetyl-L-alanyl-[ribosomal protein bS18] + CoA + H(+)</text>
        <dbReference type="Rhea" id="RHEA:43756"/>
        <dbReference type="Rhea" id="RHEA-COMP:10676"/>
        <dbReference type="Rhea" id="RHEA-COMP:10677"/>
        <dbReference type="ChEBI" id="CHEBI:15378"/>
        <dbReference type="ChEBI" id="CHEBI:57287"/>
        <dbReference type="ChEBI" id="CHEBI:57288"/>
        <dbReference type="ChEBI" id="CHEBI:64718"/>
        <dbReference type="ChEBI" id="CHEBI:83683"/>
        <dbReference type="EC" id="2.3.1.266"/>
    </reaction>
</comment>
<dbReference type="GO" id="GO:0005737">
    <property type="term" value="C:cytoplasm"/>
    <property type="evidence" value="ECO:0007669"/>
    <property type="project" value="UniProtKB-SubCell"/>
</dbReference>
<keyword evidence="3" id="KW-0808">Transferase</keyword>
<dbReference type="CDD" id="cd04301">
    <property type="entry name" value="NAT_SF"/>
    <property type="match status" value="1"/>
</dbReference>
<dbReference type="PROSITE" id="PS51186">
    <property type="entry name" value="GNAT"/>
    <property type="match status" value="1"/>
</dbReference>
<evidence type="ECO:0000256" key="1">
    <source>
        <dbReference type="RuleBase" id="RU363094"/>
    </source>
</evidence>
<dbReference type="InterPro" id="IPR006464">
    <property type="entry name" value="AcTrfase_RimI/Ard1"/>
</dbReference>